<sequence length="421" mass="43449">MAFRKILVCTALASASVPGLVLTARADGESPASAGLPGLAAPADGGSSAFTNSAATAVGLTPSGVSVTVSKTMLGKSRVASAAVLPANPLAPDDEYLFPANAKVTAGFVDLYENFTVKPGGWGDVATLTFTFTRPVRDPLLHIFGMGGSSGDATGRRDDFWPAIDLVSGTPAKPAFSAAAGFPGYRVTADSIEPERVYLAKTTTCGVVYTCGTAKVNGTVTSFTVKLRARDVRHGIIGMSPQLWAAVKLSLTEDDSDAPATYGAASHAISDSYLGKSVTADHRYAVSLTPRALPSDTDDDDALTGSPVPITSAGGNFTVKIPVTAGSAASVAGWIDFDRNGRFDATERSVANVAKDASTVELNWPVPQTLQTGPTWMRLRLAADANGTALPTGWADSGEVEDHQVQLVQLVQAESTVKPAS</sequence>
<dbReference type="Pfam" id="PF20009">
    <property type="entry name" value="GEVED"/>
    <property type="match status" value="1"/>
</dbReference>
<feature type="domain" description="GEVED" evidence="2">
    <location>
        <begin position="331"/>
        <end position="406"/>
    </location>
</feature>
<evidence type="ECO:0000259" key="2">
    <source>
        <dbReference type="Pfam" id="PF20009"/>
    </source>
</evidence>
<keyword evidence="1" id="KW-0732">Signal</keyword>
<keyword evidence="4" id="KW-1185">Reference proteome</keyword>
<evidence type="ECO:0000256" key="1">
    <source>
        <dbReference type="SAM" id="SignalP"/>
    </source>
</evidence>
<reference evidence="4" key="1">
    <citation type="journal article" date="2019" name="Int. J. Syst. Evol. Microbiol.">
        <title>The Global Catalogue of Microorganisms (GCM) 10K type strain sequencing project: providing services to taxonomists for standard genome sequencing and annotation.</title>
        <authorList>
            <consortium name="The Broad Institute Genomics Platform"/>
            <consortium name="The Broad Institute Genome Sequencing Center for Infectious Disease"/>
            <person name="Wu L."/>
            <person name="Ma J."/>
        </authorList>
    </citation>
    <scope>NUCLEOTIDE SEQUENCE [LARGE SCALE GENOMIC DNA]</scope>
    <source>
        <strain evidence="4">TBRC 1276</strain>
    </source>
</reference>
<dbReference type="RefSeq" id="WP_379530163.1">
    <property type="nucleotide sequence ID" value="NZ_JBHSBI010000011.1"/>
</dbReference>
<evidence type="ECO:0000313" key="3">
    <source>
        <dbReference type="EMBL" id="MFC4010145.1"/>
    </source>
</evidence>
<feature type="signal peptide" evidence="1">
    <location>
        <begin position="1"/>
        <end position="26"/>
    </location>
</feature>
<proteinExistence type="predicted"/>
<accession>A0ABV8G841</accession>
<organism evidence="3 4">
    <name type="scientific">Nonomuraea purpurea</name>
    <dbReference type="NCBI Taxonomy" id="1849276"/>
    <lineage>
        <taxon>Bacteria</taxon>
        <taxon>Bacillati</taxon>
        <taxon>Actinomycetota</taxon>
        <taxon>Actinomycetes</taxon>
        <taxon>Streptosporangiales</taxon>
        <taxon>Streptosporangiaceae</taxon>
        <taxon>Nonomuraea</taxon>
    </lineage>
</organism>
<comment type="caution">
    <text evidence="3">The sequence shown here is derived from an EMBL/GenBank/DDBJ whole genome shotgun (WGS) entry which is preliminary data.</text>
</comment>
<gene>
    <name evidence="3" type="ORF">ACFOY2_23160</name>
</gene>
<dbReference type="EMBL" id="JBHSBI010000011">
    <property type="protein sequence ID" value="MFC4010145.1"/>
    <property type="molecule type" value="Genomic_DNA"/>
</dbReference>
<feature type="chain" id="PRO_5047460356" evidence="1">
    <location>
        <begin position="27"/>
        <end position="421"/>
    </location>
</feature>
<protein>
    <submittedName>
        <fullName evidence="3">GEVED domain-containing protein</fullName>
    </submittedName>
</protein>
<evidence type="ECO:0000313" key="4">
    <source>
        <dbReference type="Proteomes" id="UP001595851"/>
    </source>
</evidence>
<name>A0ABV8G841_9ACTN</name>
<dbReference type="InterPro" id="IPR045474">
    <property type="entry name" value="GEVED"/>
</dbReference>
<dbReference type="Proteomes" id="UP001595851">
    <property type="component" value="Unassembled WGS sequence"/>
</dbReference>